<evidence type="ECO:0000256" key="2">
    <source>
        <dbReference type="ARBA" id="ARBA00022737"/>
    </source>
</evidence>
<evidence type="ECO:0000259" key="4">
    <source>
        <dbReference type="Pfam" id="PF14432"/>
    </source>
</evidence>
<dbReference type="Pfam" id="PF13041">
    <property type="entry name" value="PPR_2"/>
    <property type="match status" value="4"/>
</dbReference>
<dbReference type="GO" id="GO:0003723">
    <property type="term" value="F:RNA binding"/>
    <property type="evidence" value="ECO:0007669"/>
    <property type="project" value="InterPro"/>
</dbReference>
<dbReference type="AlphaFoldDB" id="A0A162AHN5"/>
<organism evidence="5">
    <name type="scientific">Daucus carota subsp. sativus</name>
    <name type="common">Carrot</name>
    <dbReference type="NCBI Taxonomy" id="79200"/>
    <lineage>
        <taxon>Eukaryota</taxon>
        <taxon>Viridiplantae</taxon>
        <taxon>Streptophyta</taxon>
        <taxon>Embryophyta</taxon>
        <taxon>Tracheophyta</taxon>
        <taxon>Spermatophyta</taxon>
        <taxon>Magnoliopsida</taxon>
        <taxon>eudicotyledons</taxon>
        <taxon>Gunneridae</taxon>
        <taxon>Pentapetalae</taxon>
        <taxon>asterids</taxon>
        <taxon>campanulids</taxon>
        <taxon>Apiales</taxon>
        <taxon>Apiaceae</taxon>
        <taxon>Apioideae</taxon>
        <taxon>Scandiceae</taxon>
        <taxon>Daucinae</taxon>
        <taxon>Daucus</taxon>
        <taxon>Daucus sect. Daucus</taxon>
    </lineage>
</organism>
<proteinExistence type="inferred from homology"/>
<dbReference type="PANTHER" id="PTHR47926:SF369">
    <property type="entry name" value="DYW DOMAIN-CONTAINING PROTEIN"/>
    <property type="match status" value="1"/>
</dbReference>
<dbReference type="EMBL" id="LNRQ01000003">
    <property type="protein sequence ID" value="KZN01203.1"/>
    <property type="molecule type" value="Genomic_DNA"/>
</dbReference>
<dbReference type="InterPro" id="IPR002885">
    <property type="entry name" value="PPR_rpt"/>
</dbReference>
<dbReference type="Gramene" id="KZN01203">
    <property type="protein sequence ID" value="KZN01203"/>
    <property type="gene ID" value="DCAR_009957"/>
</dbReference>
<feature type="repeat" description="PPR" evidence="3">
    <location>
        <begin position="482"/>
        <end position="516"/>
    </location>
</feature>
<evidence type="ECO:0000256" key="1">
    <source>
        <dbReference type="ARBA" id="ARBA00006643"/>
    </source>
</evidence>
<dbReference type="Proteomes" id="UP000077755">
    <property type="component" value="Chromosome 3"/>
</dbReference>
<feature type="repeat" description="PPR" evidence="3">
    <location>
        <begin position="310"/>
        <end position="344"/>
    </location>
</feature>
<dbReference type="Pfam" id="PF01535">
    <property type="entry name" value="PPR"/>
    <property type="match status" value="4"/>
</dbReference>
<dbReference type="InterPro" id="IPR011990">
    <property type="entry name" value="TPR-like_helical_dom_sf"/>
</dbReference>
<feature type="repeat" description="PPR" evidence="3">
    <location>
        <begin position="108"/>
        <end position="138"/>
    </location>
</feature>
<dbReference type="Pfam" id="PF14432">
    <property type="entry name" value="DYW_deaminase"/>
    <property type="match status" value="1"/>
</dbReference>
<dbReference type="GO" id="GO:0008270">
    <property type="term" value="F:zinc ion binding"/>
    <property type="evidence" value="ECO:0007669"/>
    <property type="project" value="InterPro"/>
</dbReference>
<dbReference type="GO" id="GO:0099402">
    <property type="term" value="P:plant organ development"/>
    <property type="evidence" value="ECO:0007669"/>
    <property type="project" value="UniProtKB-ARBA"/>
</dbReference>
<dbReference type="PANTHER" id="PTHR47926">
    <property type="entry name" value="PENTATRICOPEPTIDE REPEAT-CONTAINING PROTEIN"/>
    <property type="match status" value="1"/>
</dbReference>
<keyword evidence="2" id="KW-0677">Repeat</keyword>
<accession>A0A162AHN5</accession>
<sequence length="882" mass="98162">MQTLTLPIKSTAIPKNDTFSEFPLKPNKNTVSFSNAPNSVASTDAHLINLCSNGRLSEAIHALDSISQSGFKVKPNTFNRLINSCIECNSIVLGRKLHENIHVLGDVDPFVETKLVGMYAKCGSVDDARKVFDEMRERDLFTWSAMIGGCSRDKRWGEVVELFFLMMEEGVVPDEFLFPKILHACGNCADLRTVRLIHSIVVKCGLGMNIRVNNTMLAAFAKCRELVCLRKYFRNMEVKDLVSWNSVISGYCQKGEMEEAHRLFDMMHDEGFEPGLVTWNTMISTYNQLGKCDVALEMMKEMTSLGIIPDVFTWSSMVSGFAKSNRIGKALELFWDMLVEGVEPNGITLASAISACASLKDINKGKELHCIAIKVGYADSVIVGNSLIGMYSKCDKLEAAEEVFDKIITKDVYTYNSMIGGYIHAGYCGNAHDLIIKMRESGVQPNVVTWNVMIAGYIQNEGEDQAMDLFYKMEKDGIIRRDTATWNALISGLIQNGQKNKALSIFRQMQSSCVRLNAVTVLSILPACANVISAKKVKEIHGCILRRNLKSELSVANSFIDTYAKSGNLVYSRAIFDEIPIKDIISWNTIMAGSVLHGCSNDALDLFNQMRKEGLEPNRGTFVSILSAYGLAKMVDEGECAFSSMIHDFNILPSLDHCKAMISLYGRSGKLEEAVKFIEDMIMQPDTSIWSTLLTACRNHGNARWALHAGERLLKLDPGNALTQRLVLQLYAFCGIDDGYTKLKIPEIKESTGRSWVEVRNTVHCFVKGDKCQPNADVLLLWTKAVAGAVERPYTQNVLCCGEEDDETAGGVHSEKLSLAFSLVGSAHTCQPIRILKSLRMCEDCHATIKYVSKAYEREIYICDSNCLHHFKDGSCSCGDYW</sequence>
<keyword evidence="7" id="KW-1185">Reference proteome</keyword>
<dbReference type="OrthoDB" id="185373at2759"/>
<dbReference type="InterPro" id="IPR032867">
    <property type="entry name" value="DYW_dom"/>
</dbReference>
<evidence type="ECO:0000313" key="6">
    <source>
        <dbReference type="EMBL" id="WOG91986.1"/>
    </source>
</evidence>
<feature type="repeat" description="PPR" evidence="3">
    <location>
        <begin position="446"/>
        <end position="480"/>
    </location>
</feature>
<dbReference type="InterPro" id="IPR046960">
    <property type="entry name" value="PPR_At4g14850-like_plant"/>
</dbReference>
<dbReference type="STRING" id="79200.A0A162AHN5"/>
<evidence type="ECO:0000313" key="7">
    <source>
        <dbReference type="Proteomes" id="UP000077755"/>
    </source>
</evidence>
<feature type="domain" description="DYW" evidence="4">
    <location>
        <begin position="809"/>
        <end position="882"/>
    </location>
</feature>
<dbReference type="NCBIfam" id="TIGR00756">
    <property type="entry name" value="PPR"/>
    <property type="match status" value="9"/>
</dbReference>
<dbReference type="EMBL" id="CP093345">
    <property type="protein sequence ID" value="WOG91986.1"/>
    <property type="molecule type" value="Genomic_DNA"/>
</dbReference>
<comment type="similarity">
    <text evidence="1">Belongs to the PPR family. PCMP-H subfamily.</text>
</comment>
<name>A0A162AHN5_DAUCS</name>
<reference evidence="5" key="1">
    <citation type="journal article" date="2016" name="Nat. Genet.">
        <title>A high-quality carrot genome assembly provides new insights into carotenoid accumulation and asterid genome evolution.</title>
        <authorList>
            <person name="Iorizzo M."/>
            <person name="Ellison S."/>
            <person name="Senalik D."/>
            <person name="Zeng P."/>
            <person name="Satapoomin P."/>
            <person name="Huang J."/>
            <person name="Bowman M."/>
            <person name="Iovene M."/>
            <person name="Sanseverino W."/>
            <person name="Cavagnaro P."/>
            <person name="Yildiz M."/>
            <person name="Macko-Podgorni A."/>
            <person name="Moranska E."/>
            <person name="Grzebelus E."/>
            <person name="Grzebelus D."/>
            <person name="Ashrafi H."/>
            <person name="Zheng Z."/>
            <person name="Cheng S."/>
            <person name="Spooner D."/>
            <person name="Van Deynze A."/>
            <person name="Simon P."/>
        </authorList>
    </citation>
    <scope>NUCLEOTIDE SEQUENCE [LARGE SCALE GENOMIC DNA]</scope>
    <source>
        <tissue evidence="5">Leaf</tissue>
    </source>
</reference>
<dbReference type="FunFam" id="1.25.40.10:FF:000158">
    <property type="entry name" value="pentatricopeptide repeat-containing protein At2g33680"/>
    <property type="match status" value="1"/>
</dbReference>
<dbReference type="KEGG" id="dcr:108214336"/>
<gene>
    <name evidence="5" type="ORF">DCAR_009957</name>
    <name evidence="6" type="ORF">DCAR_0311242</name>
</gene>
<dbReference type="Gene3D" id="1.25.40.10">
    <property type="entry name" value="Tetratricopeptide repeat domain"/>
    <property type="match status" value="4"/>
</dbReference>
<dbReference type="FunFam" id="1.25.40.10:FF:000380">
    <property type="entry name" value="Pentatricopeptide repeat-containing protein, chloroplastic"/>
    <property type="match status" value="1"/>
</dbReference>
<feature type="repeat" description="PPR" evidence="3">
    <location>
        <begin position="240"/>
        <end position="274"/>
    </location>
</feature>
<feature type="repeat" description="PPR" evidence="3">
    <location>
        <begin position="275"/>
        <end position="309"/>
    </location>
</feature>
<dbReference type="GO" id="GO:0009451">
    <property type="term" value="P:RNA modification"/>
    <property type="evidence" value="ECO:0007669"/>
    <property type="project" value="InterPro"/>
</dbReference>
<protein>
    <recommendedName>
        <fullName evidence="4">DYW domain-containing protein</fullName>
    </recommendedName>
</protein>
<dbReference type="OMA" id="RCLHHFK"/>
<evidence type="ECO:0000313" key="5">
    <source>
        <dbReference type="EMBL" id="KZN01203.1"/>
    </source>
</evidence>
<feature type="repeat" description="PPR" evidence="3">
    <location>
        <begin position="139"/>
        <end position="173"/>
    </location>
</feature>
<evidence type="ECO:0000256" key="3">
    <source>
        <dbReference type="PROSITE-ProRule" id="PRU00708"/>
    </source>
</evidence>
<dbReference type="PROSITE" id="PS51375">
    <property type="entry name" value="PPR"/>
    <property type="match status" value="9"/>
</dbReference>
<feature type="repeat" description="PPR" evidence="3">
    <location>
        <begin position="411"/>
        <end position="445"/>
    </location>
</feature>
<reference evidence="6" key="2">
    <citation type="submission" date="2022-03" db="EMBL/GenBank/DDBJ databases">
        <title>Draft title - Genomic analysis of global carrot germplasm unveils the trajectory of domestication and the origin of high carotenoid orange carrot.</title>
        <authorList>
            <person name="Iorizzo M."/>
            <person name="Ellison S."/>
            <person name="Senalik D."/>
            <person name="Macko-Podgorni A."/>
            <person name="Grzebelus D."/>
            <person name="Bostan H."/>
            <person name="Rolling W."/>
            <person name="Curaba J."/>
            <person name="Simon P."/>
        </authorList>
    </citation>
    <scope>NUCLEOTIDE SEQUENCE</scope>
    <source>
        <tissue evidence="6">Leaf</tissue>
    </source>
</reference>
<feature type="repeat" description="PPR" evidence="3">
    <location>
        <begin position="583"/>
        <end position="617"/>
    </location>
</feature>